<proteinExistence type="predicted"/>
<dbReference type="AlphaFoldDB" id="G8TJC0"/>
<dbReference type="EMBL" id="CP003178">
    <property type="protein sequence ID" value="AEV99655.1"/>
    <property type="molecule type" value="Genomic_DNA"/>
</dbReference>
<evidence type="ECO:0000313" key="2">
    <source>
        <dbReference type="Proteomes" id="UP000005438"/>
    </source>
</evidence>
<sequence length="33" mass="3869">MSFIPVSGALVVTEIEEWYFIFQVGDQDKNRHL</sequence>
<gene>
    <name evidence="1" type="ordered locus">Niako_3344</name>
</gene>
<organism evidence="1 2">
    <name type="scientific">Niastella koreensis (strain DSM 17620 / KACC 11465 / NBRC 106392 / GR20-10)</name>
    <dbReference type="NCBI Taxonomy" id="700598"/>
    <lineage>
        <taxon>Bacteria</taxon>
        <taxon>Pseudomonadati</taxon>
        <taxon>Bacteroidota</taxon>
        <taxon>Chitinophagia</taxon>
        <taxon>Chitinophagales</taxon>
        <taxon>Chitinophagaceae</taxon>
        <taxon>Niastella</taxon>
    </lineage>
</organism>
<reference evidence="1 2" key="1">
    <citation type="submission" date="2011-12" db="EMBL/GenBank/DDBJ databases">
        <title>The complete genome of Niastella koreensis GR20-10.</title>
        <authorList>
            <consortium name="US DOE Joint Genome Institute (JGI-PGF)"/>
            <person name="Lucas S."/>
            <person name="Han J."/>
            <person name="Lapidus A."/>
            <person name="Bruce D."/>
            <person name="Goodwin L."/>
            <person name="Pitluck S."/>
            <person name="Peters L."/>
            <person name="Kyrpides N."/>
            <person name="Mavromatis K."/>
            <person name="Ivanova N."/>
            <person name="Mikhailova N."/>
            <person name="Davenport K."/>
            <person name="Saunders E."/>
            <person name="Detter J.C."/>
            <person name="Tapia R."/>
            <person name="Han C."/>
            <person name="Land M."/>
            <person name="Hauser L."/>
            <person name="Markowitz V."/>
            <person name="Cheng J.-F."/>
            <person name="Hugenholtz P."/>
            <person name="Woyke T."/>
            <person name="Wu D."/>
            <person name="Tindall B."/>
            <person name="Pomrenke H."/>
            <person name="Brambilla E."/>
            <person name="Klenk H.-P."/>
            <person name="Eisen J.A."/>
        </authorList>
    </citation>
    <scope>NUCLEOTIDE SEQUENCE [LARGE SCALE GENOMIC DNA]</scope>
    <source>
        <strain evidence="2">DSM 17620 / KACC 11465 / NBRC 106392 / GR20-10</strain>
    </source>
</reference>
<evidence type="ECO:0000313" key="1">
    <source>
        <dbReference type="EMBL" id="AEV99655.1"/>
    </source>
</evidence>
<protein>
    <submittedName>
        <fullName evidence="1">Uncharacterized protein</fullName>
    </submittedName>
</protein>
<accession>G8TJC0</accession>
<name>G8TJC0_NIAKG</name>
<dbReference type="KEGG" id="nko:Niako_3344"/>
<dbReference type="HOGENOM" id="CLU_3382877_0_0_10"/>
<dbReference type="Proteomes" id="UP000005438">
    <property type="component" value="Chromosome"/>
</dbReference>